<dbReference type="Proteomes" id="UP000298061">
    <property type="component" value="Unassembled WGS sequence"/>
</dbReference>
<dbReference type="STRING" id="135208.A0A4Z0A6V7"/>
<keyword evidence="3" id="KW-1185">Reference proteome</keyword>
<sequence>MSTISRCACAYEALAHQDGLEDSSKAYVAGRPVSKFQKKYTSGAVGSFTYVVALQGRMSNSEFDVFADGYRFRLINACLEPILYIRRPGTDVDEQLTFSDEDSEPSLSKGIEYAEDRPSSAFSVSALSPESYDALDISQASLMQAIRAASKREWKAAVEA</sequence>
<evidence type="ECO:0000259" key="1">
    <source>
        <dbReference type="Pfam" id="PF08635"/>
    </source>
</evidence>
<gene>
    <name evidence="2" type="ORF">EWM64_g1216</name>
</gene>
<dbReference type="EMBL" id="SFCI01000078">
    <property type="protein sequence ID" value="TFY82796.1"/>
    <property type="molecule type" value="Genomic_DNA"/>
</dbReference>
<organism evidence="2 3">
    <name type="scientific">Hericium alpestre</name>
    <dbReference type="NCBI Taxonomy" id="135208"/>
    <lineage>
        <taxon>Eukaryota</taxon>
        <taxon>Fungi</taxon>
        <taxon>Dikarya</taxon>
        <taxon>Basidiomycota</taxon>
        <taxon>Agaricomycotina</taxon>
        <taxon>Agaricomycetes</taxon>
        <taxon>Russulales</taxon>
        <taxon>Hericiaceae</taxon>
        <taxon>Hericium</taxon>
    </lineage>
</organism>
<reference evidence="2 3" key="1">
    <citation type="submission" date="2019-02" db="EMBL/GenBank/DDBJ databases">
        <title>Genome sequencing of the rare red list fungi Hericium alpestre (H. flagellum).</title>
        <authorList>
            <person name="Buettner E."/>
            <person name="Kellner H."/>
        </authorList>
    </citation>
    <scope>NUCLEOTIDE SEQUENCE [LARGE SCALE GENOMIC DNA]</scope>
    <source>
        <strain evidence="2 3">DSM 108284</strain>
    </source>
</reference>
<dbReference type="InterPro" id="IPR013944">
    <property type="entry name" value="OxRdtase_put_C"/>
</dbReference>
<dbReference type="AlphaFoldDB" id="A0A4Z0A6V7"/>
<evidence type="ECO:0000313" key="2">
    <source>
        <dbReference type="EMBL" id="TFY82796.1"/>
    </source>
</evidence>
<proteinExistence type="predicted"/>
<protein>
    <recommendedName>
        <fullName evidence="1">Oxidoreductase putative C-terminal domain-containing protein</fullName>
    </recommendedName>
</protein>
<evidence type="ECO:0000313" key="3">
    <source>
        <dbReference type="Proteomes" id="UP000298061"/>
    </source>
</evidence>
<feature type="domain" description="Oxidoreductase putative C-terminal" evidence="1">
    <location>
        <begin position="37"/>
        <end position="70"/>
    </location>
</feature>
<dbReference type="Pfam" id="PF08635">
    <property type="entry name" value="ox_reductase_C"/>
    <property type="match status" value="1"/>
</dbReference>
<name>A0A4Z0A6V7_9AGAM</name>
<accession>A0A4Z0A6V7</accession>
<comment type="caution">
    <text evidence="2">The sequence shown here is derived from an EMBL/GenBank/DDBJ whole genome shotgun (WGS) entry which is preliminary data.</text>
</comment>